<name>A0A385JNS8_9GAMM</name>
<feature type="transmembrane region" description="Helical" evidence="1">
    <location>
        <begin position="148"/>
        <end position="177"/>
    </location>
</feature>
<keyword evidence="1" id="KW-1133">Transmembrane helix</keyword>
<feature type="transmembrane region" description="Helical" evidence="1">
    <location>
        <begin position="189"/>
        <end position="215"/>
    </location>
</feature>
<feature type="transmembrane region" description="Helical" evidence="1">
    <location>
        <begin position="56"/>
        <end position="73"/>
    </location>
</feature>
<protein>
    <submittedName>
        <fullName evidence="2">Wzy</fullName>
    </submittedName>
</protein>
<keyword evidence="1" id="KW-0812">Transmembrane</keyword>
<reference evidence="2" key="1">
    <citation type="journal article" date="2017" name="PLoS ONE">
        <title>Genetic diversity of the O antigens of Proteus species and the development of a suspension array for molecular serotyping.</title>
        <authorList>
            <person name="Yu X."/>
            <person name="Torzewska A."/>
            <person name="Zhang X."/>
            <person name="Yin Z."/>
            <person name="Drzewiecka D."/>
            <person name="Cao H."/>
            <person name="Liu B."/>
            <person name="Knirel Y.A."/>
            <person name="Rozalski A."/>
            <person name="Wang L."/>
        </authorList>
    </citation>
    <scope>NUCLEOTIDE SEQUENCE</scope>
    <source>
        <strain evidence="2">G2665</strain>
    </source>
</reference>
<organism evidence="2">
    <name type="scientific">Proteus penneri</name>
    <dbReference type="NCBI Taxonomy" id="102862"/>
    <lineage>
        <taxon>Bacteria</taxon>
        <taxon>Pseudomonadati</taxon>
        <taxon>Pseudomonadota</taxon>
        <taxon>Gammaproteobacteria</taxon>
        <taxon>Enterobacterales</taxon>
        <taxon>Morganellaceae</taxon>
        <taxon>Proteus</taxon>
    </lineage>
</organism>
<feature type="transmembrane region" description="Helical" evidence="1">
    <location>
        <begin position="5"/>
        <end position="24"/>
    </location>
</feature>
<feature type="transmembrane region" description="Helical" evidence="1">
    <location>
        <begin position="221"/>
        <end position="242"/>
    </location>
</feature>
<keyword evidence="1" id="KW-0472">Membrane</keyword>
<dbReference type="EMBL" id="KY710731">
    <property type="protein sequence ID" value="AXZ00013.1"/>
    <property type="molecule type" value="Genomic_DNA"/>
</dbReference>
<feature type="transmembrane region" description="Helical" evidence="1">
    <location>
        <begin position="354"/>
        <end position="381"/>
    </location>
</feature>
<sequence length="394" mass="45966">MTNPLFQKIIILLAFFTCSSIAIYSPIPASIFFITILLFTTLTLSLLKKNFFINKYIPILFIYIAINIILKSADKSESFSLYLQLLFSFFSFYFLCNLVDKKRVLTIYIYFSLFISLIAIIQELGYFLNIKFLYDYSDLLGIANKKSYASFFLRVTSIFSEPAHLGFFLLIPIYLLFKNKLLLKFFPIPLAYILTFSIGNYIMLFLFFSFISIFIEKKITFNKIGVVILFFFLIIILTIAIPEVNEKFNSIFINDDNLRDPKNGSMFAIYSLLMANIDALLENPIIGNGFGNRIQIYNLYMYENFDLTPIQFKFYPDELFLAKYTGELGIIGLILLIGMIRIKWKKSSKIEKVFLFAFLTITLKSGSYYNPMLFFLLAFYLSNERKNEKNNNKI</sequence>
<proteinExistence type="predicted"/>
<dbReference type="RefSeq" id="WP_161738072.1">
    <property type="nucleotide sequence ID" value="NZ_CAXOKJ010000007.1"/>
</dbReference>
<feature type="transmembrane region" description="Helical" evidence="1">
    <location>
        <begin position="79"/>
        <end position="96"/>
    </location>
</feature>
<feature type="transmembrane region" description="Helical" evidence="1">
    <location>
        <begin position="324"/>
        <end position="342"/>
    </location>
</feature>
<accession>A0A385JNS8</accession>
<evidence type="ECO:0000256" key="1">
    <source>
        <dbReference type="SAM" id="Phobius"/>
    </source>
</evidence>
<evidence type="ECO:0000313" key="2">
    <source>
        <dbReference type="EMBL" id="AXZ00013.1"/>
    </source>
</evidence>
<feature type="transmembrane region" description="Helical" evidence="1">
    <location>
        <begin position="108"/>
        <end position="128"/>
    </location>
</feature>
<dbReference type="AlphaFoldDB" id="A0A385JNS8"/>